<comment type="caution">
    <text evidence="1">The sequence shown here is derived from an EMBL/GenBank/DDBJ whole genome shotgun (WGS) entry which is preliminary data.</text>
</comment>
<keyword evidence="2" id="KW-1185">Reference proteome</keyword>
<gene>
    <name evidence="1" type="ORF">PFISCL1PPCAC_3913</name>
</gene>
<dbReference type="Proteomes" id="UP001432322">
    <property type="component" value="Unassembled WGS sequence"/>
</dbReference>
<evidence type="ECO:0000313" key="1">
    <source>
        <dbReference type="EMBL" id="GMT12616.1"/>
    </source>
</evidence>
<organism evidence="1 2">
    <name type="scientific">Pristionchus fissidentatus</name>
    <dbReference type="NCBI Taxonomy" id="1538716"/>
    <lineage>
        <taxon>Eukaryota</taxon>
        <taxon>Metazoa</taxon>
        <taxon>Ecdysozoa</taxon>
        <taxon>Nematoda</taxon>
        <taxon>Chromadorea</taxon>
        <taxon>Rhabditida</taxon>
        <taxon>Rhabditina</taxon>
        <taxon>Diplogasteromorpha</taxon>
        <taxon>Diplogasteroidea</taxon>
        <taxon>Neodiplogasteridae</taxon>
        <taxon>Pristionchus</taxon>
    </lineage>
</organism>
<feature type="non-terminal residue" evidence="1">
    <location>
        <position position="1"/>
    </location>
</feature>
<protein>
    <recommendedName>
        <fullName evidence="3">Myb-like domain-containing protein</fullName>
    </recommendedName>
</protein>
<feature type="non-terminal residue" evidence="1">
    <location>
        <position position="142"/>
    </location>
</feature>
<reference evidence="1" key="1">
    <citation type="submission" date="2023-10" db="EMBL/GenBank/DDBJ databases">
        <title>Genome assembly of Pristionchus species.</title>
        <authorList>
            <person name="Yoshida K."/>
            <person name="Sommer R.J."/>
        </authorList>
    </citation>
    <scope>NUCLEOTIDE SEQUENCE</scope>
    <source>
        <strain evidence="1">RS5133</strain>
    </source>
</reference>
<sequence length="142" mass="16556">SRSLYSTMSRQAWHDGELRTMASFVYEFVNGRFDSELKGVNAAEREMVKKQPCGNKIWEYLESLQQSTNWDLGFVNHSASSCQTKWSRYLQTRLHTIENLPSFKVLFLYFSLGIKLSKEAIKTVTSQYLAYDLKWTNGILKH</sequence>
<proteinExistence type="predicted"/>
<dbReference type="AlphaFoldDB" id="A0AAV5UZB9"/>
<evidence type="ECO:0000313" key="2">
    <source>
        <dbReference type="Proteomes" id="UP001432322"/>
    </source>
</evidence>
<dbReference type="EMBL" id="BTSY01000001">
    <property type="protein sequence ID" value="GMT12616.1"/>
    <property type="molecule type" value="Genomic_DNA"/>
</dbReference>
<accession>A0AAV5UZB9</accession>
<name>A0AAV5UZB9_9BILA</name>
<evidence type="ECO:0008006" key="3">
    <source>
        <dbReference type="Google" id="ProtNLM"/>
    </source>
</evidence>